<dbReference type="GO" id="GO:0005886">
    <property type="term" value="C:plasma membrane"/>
    <property type="evidence" value="ECO:0007669"/>
    <property type="project" value="TreeGrafter"/>
</dbReference>
<organism evidence="6 7">
    <name type="scientific">Stenotrophomonas rhizophila</name>
    <dbReference type="NCBI Taxonomy" id="216778"/>
    <lineage>
        <taxon>Bacteria</taxon>
        <taxon>Pseudomonadati</taxon>
        <taxon>Pseudomonadota</taxon>
        <taxon>Gammaproteobacteria</taxon>
        <taxon>Lysobacterales</taxon>
        <taxon>Lysobacteraceae</taxon>
        <taxon>Stenotrophomonas</taxon>
    </lineage>
</organism>
<accession>A0A498CFB9</accession>
<evidence type="ECO:0000256" key="3">
    <source>
        <dbReference type="ARBA" id="ARBA00023136"/>
    </source>
</evidence>
<feature type="transmembrane region" description="Helical" evidence="4">
    <location>
        <begin position="363"/>
        <end position="384"/>
    </location>
</feature>
<dbReference type="Pfam" id="PF06779">
    <property type="entry name" value="MFS_4"/>
    <property type="match status" value="1"/>
</dbReference>
<sequence>MSLLIPPPRHAWQVITAGICALVLTVGLARFAYTPLLPVMRLDAGLTAAGGGWLATFNYLGYLAGTVLVARVGDMQLKFRFYRIGLVLAVVSTGLMGTTTDMATWGVLRFVAGLSSTAGLLLASGLVLHWLLAHQRRPQLGLHFAGLGVGIAVSGLAAAAMADQLASSRQWIALGTLAVVFLIPAWAWMPPPAAISSATGANAPPPPGRRWRWLLIASYFCAGVGFVVSATFIVAILVETPAFAGHGSWVWVLVGLTAIPSTFAWDRLSNRLGLIRALMLAYALQATSFVLPLLDGGLWAGAASAVLFGLTFAGIVSLTLTVVGRHYPHNPAKAMATLTLSYGVAQIIAPAIAGTLARDSGSYQGALVLAAIMMVIGFVLLWCIPDDPRSTTG</sequence>
<comment type="caution">
    <text evidence="6">The sequence shown here is derived from an EMBL/GenBank/DDBJ whole genome shotgun (WGS) entry which is preliminary data.</text>
</comment>
<evidence type="ECO:0000256" key="1">
    <source>
        <dbReference type="ARBA" id="ARBA00022692"/>
    </source>
</evidence>
<dbReference type="PROSITE" id="PS50850">
    <property type="entry name" value="MFS"/>
    <property type="match status" value="1"/>
</dbReference>
<evidence type="ECO:0000259" key="5">
    <source>
        <dbReference type="PROSITE" id="PS50850"/>
    </source>
</evidence>
<dbReference type="AlphaFoldDB" id="A0A498CFB9"/>
<dbReference type="Proteomes" id="UP000274786">
    <property type="component" value="Unassembled WGS sequence"/>
</dbReference>
<dbReference type="InterPro" id="IPR020846">
    <property type="entry name" value="MFS_dom"/>
</dbReference>
<feature type="transmembrane region" description="Helical" evidence="4">
    <location>
        <begin position="45"/>
        <end position="69"/>
    </location>
</feature>
<evidence type="ECO:0000313" key="6">
    <source>
        <dbReference type="EMBL" id="RLK56669.1"/>
    </source>
</evidence>
<dbReference type="RefSeq" id="WP_121038296.1">
    <property type="nucleotide sequence ID" value="NZ_RCDC01000004.1"/>
</dbReference>
<feature type="transmembrane region" description="Helical" evidence="4">
    <location>
        <begin position="110"/>
        <end position="133"/>
    </location>
</feature>
<feature type="transmembrane region" description="Helical" evidence="4">
    <location>
        <begin position="248"/>
        <end position="265"/>
    </location>
</feature>
<dbReference type="EMBL" id="RCDC01000004">
    <property type="protein sequence ID" value="RLK56669.1"/>
    <property type="molecule type" value="Genomic_DNA"/>
</dbReference>
<feature type="transmembrane region" description="Helical" evidence="4">
    <location>
        <begin position="277"/>
        <end position="294"/>
    </location>
</feature>
<keyword evidence="1 4" id="KW-0812">Transmembrane</keyword>
<dbReference type="OrthoDB" id="9797953at2"/>
<dbReference type="GO" id="GO:0022857">
    <property type="term" value="F:transmembrane transporter activity"/>
    <property type="evidence" value="ECO:0007669"/>
    <property type="project" value="InterPro"/>
</dbReference>
<reference evidence="6 7" key="1">
    <citation type="submission" date="2018-10" db="EMBL/GenBank/DDBJ databases">
        <title>Comparative analysis of microorganisms from saline springs in Andes Mountain Range, Colombia.</title>
        <authorList>
            <person name="Rubin E."/>
        </authorList>
    </citation>
    <scope>NUCLEOTIDE SEQUENCE [LARGE SCALE GENOMIC DNA]</scope>
    <source>
        <strain evidence="6 7">USBA GBX 843</strain>
    </source>
</reference>
<feature type="transmembrane region" description="Helical" evidence="4">
    <location>
        <begin position="140"/>
        <end position="159"/>
    </location>
</feature>
<evidence type="ECO:0000256" key="2">
    <source>
        <dbReference type="ARBA" id="ARBA00022989"/>
    </source>
</evidence>
<feature type="transmembrane region" description="Helical" evidence="4">
    <location>
        <begin position="335"/>
        <end position="357"/>
    </location>
</feature>
<dbReference type="PANTHER" id="PTHR23537">
    <property type="match status" value="1"/>
</dbReference>
<dbReference type="Gene3D" id="1.20.1250.20">
    <property type="entry name" value="MFS general substrate transporter like domains"/>
    <property type="match status" value="2"/>
</dbReference>
<dbReference type="InterPro" id="IPR036259">
    <property type="entry name" value="MFS_trans_sf"/>
</dbReference>
<protein>
    <submittedName>
        <fullName evidence="6">Putative MFS family arabinose efflux permease</fullName>
    </submittedName>
</protein>
<dbReference type="InterPro" id="IPR010645">
    <property type="entry name" value="MFS_4"/>
</dbReference>
<feature type="transmembrane region" description="Helical" evidence="4">
    <location>
        <begin position="300"/>
        <end position="323"/>
    </location>
</feature>
<evidence type="ECO:0000256" key="4">
    <source>
        <dbReference type="SAM" id="Phobius"/>
    </source>
</evidence>
<keyword evidence="3 4" id="KW-0472">Membrane</keyword>
<feature type="transmembrane region" description="Helical" evidence="4">
    <location>
        <begin position="81"/>
        <end position="98"/>
    </location>
</feature>
<feature type="transmembrane region" description="Helical" evidence="4">
    <location>
        <begin position="213"/>
        <end position="236"/>
    </location>
</feature>
<dbReference type="PANTHER" id="PTHR23537:SF1">
    <property type="entry name" value="SUGAR TRANSPORTER"/>
    <property type="match status" value="1"/>
</dbReference>
<evidence type="ECO:0000313" key="7">
    <source>
        <dbReference type="Proteomes" id="UP000274786"/>
    </source>
</evidence>
<feature type="domain" description="Major facilitator superfamily (MFS) profile" evidence="5">
    <location>
        <begin position="13"/>
        <end position="389"/>
    </location>
</feature>
<feature type="transmembrane region" description="Helical" evidence="4">
    <location>
        <begin position="171"/>
        <end position="189"/>
    </location>
</feature>
<name>A0A498CFB9_9GAMM</name>
<dbReference type="SUPFAM" id="SSF103473">
    <property type="entry name" value="MFS general substrate transporter"/>
    <property type="match status" value="1"/>
</dbReference>
<feature type="transmembrane region" description="Helical" evidence="4">
    <location>
        <begin position="12"/>
        <end position="33"/>
    </location>
</feature>
<gene>
    <name evidence="6" type="ORF">BCL79_1063</name>
</gene>
<keyword evidence="2 4" id="KW-1133">Transmembrane helix</keyword>
<proteinExistence type="predicted"/>